<organism evidence="2">
    <name type="scientific">Drosophila persimilis</name>
    <name type="common">Fruit fly</name>
    <dbReference type="NCBI Taxonomy" id="7234"/>
    <lineage>
        <taxon>Eukaryota</taxon>
        <taxon>Metazoa</taxon>
        <taxon>Ecdysozoa</taxon>
        <taxon>Arthropoda</taxon>
        <taxon>Hexapoda</taxon>
        <taxon>Insecta</taxon>
        <taxon>Pterygota</taxon>
        <taxon>Neoptera</taxon>
        <taxon>Endopterygota</taxon>
        <taxon>Diptera</taxon>
        <taxon>Brachycera</taxon>
        <taxon>Muscomorpha</taxon>
        <taxon>Ephydroidea</taxon>
        <taxon>Drosophilidae</taxon>
        <taxon>Drosophila</taxon>
        <taxon>Sophophora</taxon>
    </lineage>
</organism>
<protein>
    <submittedName>
        <fullName evidence="1">GL15189</fullName>
    </submittedName>
</protein>
<reference evidence="1 2" key="1">
    <citation type="journal article" date="2007" name="Nature">
        <title>Evolution of genes and genomes on the Drosophila phylogeny.</title>
        <authorList>
            <consortium name="Drosophila 12 Genomes Consortium"/>
            <person name="Clark A.G."/>
            <person name="Eisen M.B."/>
            <person name="Smith D.R."/>
            <person name="Bergman C.M."/>
            <person name="Oliver B."/>
            <person name="Markow T.A."/>
            <person name="Kaufman T.C."/>
            <person name="Kellis M."/>
            <person name="Gelbart W."/>
            <person name="Iyer V.N."/>
            <person name="Pollard D.A."/>
            <person name="Sackton T.B."/>
            <person name="Larracuente A.M."/>
            <person name="Singh N.D."/>
            <person name="Abad J.P."/>
            <person name="Abt D.N."/>
            <person name="Adryan B."/>
            <person name="Aguade M."/>
            <person name="Akashi H."/>
            <person name="Anderson W.W."/>
            <person name="Aquadro C.F."/>
            <person name="Ardell D.H."/>
            <person name="Arguello R."/>
            <person name="Artieri C.G."/>
            <person name="Barbash D.A."/>
            <person name="Barker D."/>
            <person name="Barsanti P."/>
            <person name="Batterham P."/>
            <person name="Batzoglou S."/>
            <person name="Begun D."/>
            <person name="Bhutkar A."/>
            <person name="Blanco E."/>
            <person name="Bosak S.A."/>
            <person name="Bradley R.K."/>
            <person name="Brand A.D."/>
            <person name="Brent M.R."/>
            <person name="Brooks A.N."/>
            <person name="Brown R.H."/>
            <person name="Butlin R.K."/>
            <person name="Caggese C."/>
            <person name="Calvi B.R."/>
            <person name="Bernardo de Carvalho A."/>
            <person name="Caspi A."/>
            <person name="Castrezana S."/>
            <person name="Celniker S.E."/>
            <person name="Chang J.L."/>
            <person name="Chapple C."/>
            <person name="Chatterji S."/>
            <person name="Chinwalla A."/>
            <person name="Civetta A."/>
            <person name="Clifton S.W."/>
            <person name="Comeron J.M."/>
            <person name="Costello J.C."/>
            <person name="Coyne J.A."/>
            <person name="Daub J."/>
            <person name="David R.G."/>
            <person name="Delcher A.L."/>
            <person name="Delehaunty K."/>
            <person name="Do C.B."/>
            <person name="Ebling H."/>
            <person name="Edwards K."/>
            <person name="Eickbush T."/>
            <person name="Evans J.D."/>
            <person name="Filipski A."/>
            <person name="Findeiss S."/>
            <person name="Freyhult E."/>
            <person name="Fulton L."/>
            <person name="Fulton R."/>
            <person name="Garcia A.C."/>
            <person name="Gardiner A."/>
            <person name="Garfield D.A."/>
            <person name="Garvin B.E."/>
            <person name="Gibson G."/>
            <person name="Gilbert D."/>
            <person name="Gnerre S."/>
            <person name="Godfrey J."/>
            <person name="Good R."/>
            <person name="Gotea V."/>
            <person name="Gravely B."/>
            <person name="Greenberg A.J."/>
            <person name="Griffiths-Jones S."/>
            <person name="Gross S."/>
            <person name="Guigo R."/>
            <person name="Gustafson E.A."/>
            <person name="Haerty W."/>
            <person name="Hahn M.W."/>
            <person name="Halligan D.L."/>
            <person name="Halpern A.L."/>
            <person name="Halter G.M."/>
            <person name="Han M.V."/>
            <person name="Heger A."/>
            <person name="Hillier L."/>
            <person name="Hinrichs A.S."/>
            <person name="Holmes I."/>
            <person name="Hoskins R.A."/>
            <person name="Hubisz M.J."/>
            <person name="Hultmark D."/>
            <person name="Huntley M.A."/>
            <person name="Jaffe D.B."/>
            <person name="Jagadeeshan S."/>
            <person name="Jeck W.R."/>
            <person name="Johnson J."/>
            <person name="Jones C.D."/>
            <person name="Jordan W.C."/>
            <person name="Karpen G.H."/>
            <person name="Kataoka E."/>
            <person name="Keightley P.D."/>
            <person name="Kheradpour P."/>
            <person name="Kirkness E.F."/>
            <person name="Koerich L.B."/>
            <person name="Kristiansen K."/>
            <person name="Kudrna D."/>
            <person name="Kulathinal R.J."/>
            <person name="Kumar S."/>
            <person name="Kwok R."/>
            <person name="Lander E."/>
            <person name="Langley C.H."/>
            <person name="Lapoint R."/>
            <person name="Lazzaro B.P."/>
            <person name="Lee S.J."/>
            <person name="Levesque L."/>
            <person name="Li R."/>
            <person name="Lin C.F."/>
            <person name="Lin M.F."/>
            <person name="Lindblad-Toh K."/>
            <person name="Llopart A."/>
            <person name="Long M."/>
            <person name="Low L."/>
            <person name="Lozovsky E."/>
            <person name="Lu J."/>
            <person name="Luo M."/>
            <person name="Machado C.A."/>
            <person name="Makalowski W."/>
            <person name="Marzo M."/>
            <person name="Matsuda M."/>
            <person name="Matzkin L."/>
            <person name="McAllister B."/>
            <person name="McBride C.S."/>
            <person name="McKernan B."/>
            <person name="McKernan K."/>
            <person name="Mendez-Lago M."/>
            <person name="Minx P."/>
            <person name="Mollenhauer M.U."/>
            <person name="Montooth K."/>
            <person name="Mount S.M."/>
            <person name="Mu X."/>
            <person name="Myers E."/>
            <person name="Negre B."/>
            <person name="Newfeld S."/>
            <person name="Nielsen R."/>
            <person name="Noor M.A."/>
            <person name="O'Grady P."/>
            <person name="Pachter L."/>
            <person name="Papaceit M."/>
            <person name="Parisi M.J."/>
            <person name="Parisi M."/>
            <person name="Parts L."/>
            <person name="Pedersen J.S."/>
            <person name="Pesole G."/>
            <person name="Phillippy A.M."/>
            <person name="Ponting C.P."/>
            <person name="Pop M."/>
            <person name="Porcelli D."/>
            <person name="Powell J.R."/>
            <person name="Prohaska S."/>
            <person name="Pruitt K."/>
            <person name="Puig M."/>
            <person name="Quesneville H."/>
            <person name="Ram K.R."/>
            <person name="Rand D."/>
            <person name="Rasmussen M.D."/>
            <person name="Reed L.K."/>
            <person name="Reenan R."/>
            <person name="Reily A."/>
            <person name="Remington K.A."/>
            <person name="Rieger T.T."/>
            <person name="Ritchie M.G."/>
            <person name="Robin C."/>
            <person name="Rogers Y.H."/>
            <person name="Rohde C."/>
            <person name="Rozas J."/>
            <person name="Rubenfield M.J."/>
            <person name="Ruiz A."/>
            <person name="Russo S."/>
            <person name="Salzberg S.L."/>
            <person name="Sanchez-Gracia A."/>
            <person name="Saranga D.J."/>
            <person name="Sato H."/>
            <person name="Schaeffer S.W."/>
            <person name="Schatz M.C."/>
            <person name="Schlenke T."/>
            <person name="Schwartz R."/>
            <person name="Segarra C."/>
            <person name="Singh R.S."/>
            <person name="Sirot L."/>
            <person name="Sirota M."/>
            <person name="Sisneros N.B."/>
            <person name="Smith C.D."/>
            <person name="Smith T.F."/>
            <person name="Spieth J."/>
            <person name="Stage D.E."/>
            <person name="Stark A."/>
            <person name="Stephan W."/>
            <person name="Strausberg R.L."/>
            <person name="Strempel S."/>
            <person name="Sturgill D."/>
            <person name="Sutton G."/>
            <person name="Sutton G.G."/>
            <person name="Tao W."/>
            <person name="Teichmann S."/>
            <person name="Tobari Y.N."/>
            <person name="Tomimura Y."/>
            <person name="Tsolas J.M."/>
            <person name="Valente V.L."/>
            <person name="Venter E."/>
            <person name="Venter J.C."/>
            <person name="Vicario S."/>
            <person name="Vieira F.G."/>
            <person name="Vilella A.J."/>
            <person name="Villasante A."/>
            <person name="Walenz B."/>
            <person name="Wang J."/>
            <person name="Wasserman M."/>
            <person name="Watts T."/>
            <person name="Wilson D."/>
            <person name="Wilson R.K."/>
            <person name="Wing R.A."/>
            <person name="Wolfner M.F."/>
            <person name="Wong A."/>
            <person name="Wong G.K."/>
            <person name="Wu C.I."/>
            <person name="Wu G."/>
            <person name="Yamamoto D."/>
            <person name="Yang H.P."/>
            <person name="Yang S.P."/>
            <person name="Yorke J.A."/>
            <person name="Yoshida K."/>
            <person name="Zdobnov E."/>
            <person name="Zhang P."/>
            <person name="Zhang Y."/>
            <person name="Zimin A.V."/>
            <person name="Baldwin J."/>
            <person name="Abdouelleil A."/>
            <person name="Abdulkadir J."/>
            <person name="Abebe A."/>
            <person name="Abera B."/>
            <person name="Abreu J."/>
            <person name="Acer S.C."/>
            <person name="Aftuck L."/>
            <person name="Alexander A."/>
            <person name="An P."/>
            <person name="Anderson E."/>
            <person name="Anderson S."/>
            <person name="Arachi H."/>
            <person name="Azer M."/>
            <person name="Bachantsang P."/>
            <person name="Barry A."/>
            <person name="Bayul T."/>
            <person name="Berlin A."/>
            <person name="Bessette D."/>
            <person name="Bloom T."/>
            <person name="Blye J."/>
            <person name="Boguslavskiy L."/>
            <person name="Bonnet C."/>
            <person name="Boukhgalter B."/>
            <person name="Bourzgui I."/>
            <person name="Brown A."/>
            <person name="Cahill P."/>
            <person name="Channer S."/>
            <person name="Cheshatsang Y."/>
            <person name="Chuda L."/>
            <person name="Citroen M."/>
            <person name="Collymore A."/>
            <person name="Cooke P."/>
            <person name="Costello M."/>
            <person name="D'Aco K."/>
            <person name="Daza R."/>
            <person name="De Haan G."/>
            <person name="DeGray S."/>
            <person name="DeMaso C."/>
            <person name="Dhargay N."/>
            <person name="Dooley K."/>
            <person name="Dooley E."/>
            <person name="Doricent M."/>
            <person name="Dorje P."/>
            <person name="Dorjee K."/>
            <person name="Dupes A."/>
            <person name="Elong R."/>
            <person name="Falk J."/>
            <person name="Farina A."/>
            <person name="Faro S."/>
            <person name="Ferguson D."/>
            <person name="Fisher S."/>
            <person name="Foley C.D."/>
            <person name="Franke A."/>
            <person name="Friedrich D."/>
            <person name="Gadbois L."/>
            <person name="Gearin G."/>
            <person name="Gearin C.R."/>
            <person name="Giannoukos G."/>
            <person name="Goode T."/>
            <person name="Graham J."/>
            <person name="Grandbois E."/>
            <person name="Grewal S."/>
            <person name="Gyaltsen K."/>
            <person name="Hafez N."/>
            <person name="Hagos B."/>
            <person name="Hall J."/>
            <person name="Henson C."/>
            <person name="Hollinger A."/>
            <person name="Honan T."/>
            <person name="Huard M.D."/>
            <person name="Hughes L."/>
            <person name="Hurhula B."/>
            <person name="Husby M.E."/>
            <person name="Kamat A."/>
            <person name="Kanga B."/>
            <person name="Kashin S."/>
            <person name="Khazanovich D."/>
            <person name="Kisner P."/>
            <person name="Lance K."/>
            <person name="Lara M."/>
            <person name="Lee W."/>
            <person name="Lennon N."/>
            <person name="Letendre F."/>
            <person name="LeVine R."/>
            <person name="Lipovsky A."/>
            <person name="Liu X."/>
            <person name="Liu J."/>
            <person name="Liu S."/>
            <person name="Lokyitsang T."/>
            <person name="Lokyitsang Y."/>
            <person name="Lubonja R."/>
            <person name="Lui A."/>
            <person name="MacDonald P."/>
            <person name="Magnisalis V."/>
            <person name="Maru K."/>
            <person name="Matthews C."/>
            <person name="McCusker W."/>
            <person name="McDonough S."/>
            <person name="Mehta T."/>
            <person name="Meldrim J."/>
            <person name="Meneus L."/>
            <person name="Mihai O."/>
            <person name="Mihalev A."/>
            <person name="Mihova T."/>
            <person name="Mittelman R."/>
            <person name="Mlenga V."/>
            <person name="Montmayeur A."/>
            <person name="Mulrain L."/>
            <person name="Navidi A."/>
            <person name="Naylor J."/>
            <person name="Negash T."/>
            <person name="Nguyen T."/>
            <person name="Nguyen N."/>
            <person name="Nicol R."/>
            <person name="Norbu C."/>
            <person name="Norbu N."/>
            <person name="Novod N."/>
            <person name="O'Neill B."/>
            <person name="Osman S."/>
            <person name="Markiewicz E."/>
            <person name="Oyono O.L."/>
            <person name="Patti C."/>
            <person name="Phunkhang P."/>
            <person name="Pierre F."/>
            <person name="Priest M."/>
            <person name="Raghuraman S."/>
            <person name="Rege F."/>
            <person name="Reyes R."/>
            <person name="Rise C."/>
            <person name="Rogov P."/>
            <person name="Ross K."/>
            <person name="Ryan E."/>
            <person name="Settipalli S."/>
            <person name="Shea T."/>
            <person name="Sherpa N."/>
            <person name="Shi L."/>
            <person name="Shih D."/>
            <person name="Sparrow T."/>
            <person name="Spaulding J."/>
            <person name="Stalker J."/>
            <person name="Stange-Thomann N."/>
            <person name="Stavropoulos S."/>
            <person name="Stone C."/>
            <person name="Strader C."/>
            <person name="Tesfaye S."/>
            <person name="Thomson T."/>
            <person name="Thoulutsang Y."/>
            <person name="Thoulutsang D."/>
            <person name="Topham K."/>
            <person name="Topping I."/>
            <person name="Tsamla T."/>
            <person name="Vassiliev H."/>
            <person name="Vo A."/>
            <person name="Wangchuk T."/>
            <person name="Wangdi T."/>
            <person name="Weiand M."/>
            <person name="Wilkinson J."/>
            <person name="Wilson A."/>
            <person name="Yadav S."/>
            <person name="Young G."/>
            <person name="Yu Q."/>
            <person name="Zembek L."/>
            <person name="Zhong D."/>
            <person name="Zimmer A."/>
            <person name="Zwirko Z."/>
            <person name="Jaffe D.B."/>
            <person name="Alvarez P."/>
            <person name="Brockman W."/>
            <person name="Butler J."/>
            <person name="Chin C."/>
            <person name="Gnerre S."/>
            <person name="Grabherr M."/>
            <person name="Kleber M."/>
            <person name="Mauceli E."/>
            <person name="MacCallum I."/>
        </authorList>
    </citation>
    <scope>NUCLEOTIDE SEQUENCE [LARGE SCALE GENOMIC DNA]</scope>
    <source>
        <strain evidence="2">MSH-3 / Tucson 14011-0111.49</strain>
    </source>
</reference>
<evidence type="ECO:0000313" key="1">
    <source>
        <dbReference type="EMBL" id="EDW30965.1"/>
    </source>
</evidence>
<dbReference type="EMBL" id="CH479207">
    <property type="protein sequence ID" value="EDW30965.1"/>
    <property type="molecule type" value="Genomic_DNA"/>
</dbReference>
<name>B4H3L4_DROPE</name>
<dbReference type="OMA" id="CAYKYEL"/>
<proteinExistence type="predicted"/>
<accession>B4H3L4</accession>
<gene>
    <name evidence="1" type="primary">Dper\GL15189</name>
    <name evidence="1" type="ORF">Dper_GL15189</name>
</gene>
<dbReference type="HOGENOM" id="CLU_2690452_0_0_1"/>
<dbReference type="AlphaFoldDB" id="B4H3L4"/>
<keyword evidence="2" id="KW-1185">Reference proteome</keyword>
<evidence type="ECO:0000313" key="2">
    <source>
        <dbReference type="Proteomes" id="UP000008744"/>
    </source>
</evidence>
<sequence>MYNFGSLGSIRFPYALPDDFITSYFNFNLTQDGNYKVGASQEVGGLDVNLCAYKYELEMEMELALALVPCWCWI</sequence>
<dbReference type="Proteomes" id="UP000008744">
    <property type="component" value="Unassembled WGS sequence"/>
</dbReference>